<evidence type="ECO:0000256" key="1">
    <source>
        <dbReference type="SAM" id="SignalP"/>
    </source>
</evidence>
<dbReference type="RefSeq" id="WP_200688645.1">
    <property type="nucleotide sequence ID" value="NZ_JAEPRQ010000008.1"/>
</dbReference>
<reference evidence="2" key="1">
    <citation type="submission" date="2021-01" db="EMBL/GenBank/DDBJ databases">
        <title>Paracoccus amoyensis sp. nov., isolated from the surface seawater along the coast of Xiamen Island, China.</title>
        <authorList>
            <person name="Lyu L."/>
        </authorList>
    </citation>
    <scope>NUCLEOTIDE SEQUENCE</scope>
    <source>
        <strain evidence="2">MJ17</strain>
    </source>
</reference>
<feature type="chain" id="PRO_5037532984" evidence="1">
    <location>
        <begin position="20"/>
        <end position="134"/>
    </location>
</feature>
<keyword evidence="1" id="KW-0732">Signal</keyword>
<protein>
    <submittedName>
        <fullName evidence="2">Uncharacterized protein</fullName>
    </submittedName>
</protein>
<feature type="signal peptide" evidence="1">
    <location>
        <begin position="1"/>
        <end position="19"/>
    </location>
</feature>
<gene>
    <name evidence="2" type="ORF">JJJ17_17185</name>
</gene>
<name>A0A934W1S4_9RHOB</name>
<proteinExistence type="predicted"/>
<accession>A0A934W1S4</accession>
<sequence>MSGRLVTLALVLAALPAGAQQSELAASIAACRLETETAARLQCYDKLPVRDRRMDIKGFGTYITPPFDLSAPMMLNFESMDAVLVVYLLDSEGEVVQNLHQAGVGINQYAIPRPGRYSVQINASGGWRIWLEEG</sequence>
<comment type="caution">
    <text evidence="2">The sequence shown here is derived from an EMBL/GenBank/DDBJ whole genome shotgun (WGS) entry which is preliminary data.</text>
</comment>
<evidence type="ECO:0000313" key="3">
    <source>
        <dbReference type="Proteomes" id="UP000640485"/>
    </source>
</evidence>
<keyword evidence="3" id="KW-1185">Reference proteome</keyword>
<dbReference type="AlphaFoldDB" id="A0A934W1S4"/>
<dbReference type="Proteomes" id="UP000640485">
    <property type="component" value="Unassembled WGS sequence"/>
</dbReference>
<organism evidence="2 3">
    <name type="scientific">Paracoccus caeni</name>
    <dbReference type="NCBI Taxonomy" id="657651"/>
    <lineage>
        <taxon>Bacteria</taxon>
        <taxon>Pseudomonadati</taxon>
        <taxon>Pseudomonadota</taxon>
        <taxon>Alphaproteobacteria</taxon>
        <taxon>Rhodobacterales</taxon>
        <taxon>Paracoccaceae</taxon>
        <taxon>Paracoccus</taxon>
    </lineage>
</organism>
<evidence type="ECO:0000313" key="2">
    <source>
        <dbReference type="EMBL" id="MBK4217668.1"/>
    </source>
</evidence>
<dbReference type="EMBL" id="JAEPRQ010000008">
    <property type="protein sequence ID" value="MBK4217668.1"/>
    <property type="molecule type" value="Genomic_DNA"/>
</dbReference>